<dbReference type="Pfam" id="PF05205">
    <property type="entry name" value="COMPASS-Shg1"/>
    <property type="match status" value="1"/>
</dbReference>
<evidence type="ECO:0000259" key="5">
    <source>
        <dbReference type="Pfam" id="PF05205"/>
    </source>
</evidence>
<dbReference type="InterPro" id="IPR043244">
    <property type="entry name" value="BOD1L1"/>
</dbReference>
<comment type="subcellular location">
    <subcellularLocation>
        <location evidence="1">Chromosome</location>
    </subcellularLocation>
</comment>
<evidence type="ECO:0000313" key="7">
    <source>
        <dbReference type="Proteomes" id="UP000694387"/>
    </source>
</evidence>
<sequence>SAIRAQEPSQTVPPHLRSLVANIPLIGVNQVAELSITGSGSLCPQWEEARSEVLHSSASCAWVWRTAADSSSGFWRLGAHIPCPAYQNLRQKVDNFVSTHLDKQEWNPTMNKNQLRNGLRQSVVQSGMLEAGVDRIICQVVDPKLNHIFRPQIERAIHEFLAAQKKEAVPAPPPEPESQDPPAPSQDAS</sequence>
<keyword evidence="3" id="KW-0158">Chromosome</keyword>
<dbReference type="AlphaFoldDB" id="A0A9L0KBC6"/>
<dbReference type="PANTHER" id="PTHR47391:SF1">
    <property type="entry name" value="BIORIENTATION OF CHROMOSOMES IN CELL DIVISION 1 LIKE 1"/>
    <property type="match status" value="1"/>
</dbReference>
<accession>A0A9L0KBC6</accession>
<dbReference type="GeneTree" id="ENSGT00940000154979"/>
<proteinExistence type="inferred from homology"/>
<feature type="domain" description="BOD1/SHG1" evidence="5">
    <location>
        <begin position="84"/>
        <end position="154"/>
    </location>
</feature>
<evidence type="ECO:0000256" key="4">
    <source>
        <dbReference type="SAM" id="MobiDB-lite"/>
    </source>
</evidence>
<dbReference type="Proteomes" id="UP000694387">
    <property type="component" value="Chromosome 9"/>
</dbReference>
<protein>
    <recommendedName>
        <fullName evidence="5">BOD1/SHG1 domain-containing protein</fullName>
    </recommendedName>
</protein>
<evidence type="ECO:0000256" key="1">
    <source>
        <dbReference type="ARBA" id="ARBA00004286"/>
    </source>
</evidence>
<organism evidence="6 7">
    <name type="scientific">Equus asinus</name>
    <name type="common">Donkey</name>
    <name type="synonym">Equus africanus asinus</name>
    <dbReference type="NCBI Taxonomy" id="9793"/>
    <lineage>
        <taxon>Eukaryota</taxon>
        <taxon>Metazoa</taxon>
        <taxon>Chordata</taxon>
        <taxon>Craniata</taxon>
        <taxon>Vertebrata</taxon>
        <taxon>Euteleostomi</taxon>
        <taxon>Mammalia</taxon>
        <taxon>Eutheria</taxon>
        <taxon>Laurasiatheria</taxon>
        <taxon>Perissodactyla</taxon>
        <taxon>Equidae</taxon>
        <taxon>Equus</taxon>
    </lineage>
</organism>
<name>A0A9L0KBC6_EQUAS</name>
<feature type="region of interest" description="Disordered" evidence="4">
    <location>
        <begin position="164"/>
        <end position="189"/>
    </location>
</feature>
<reference evidence="6" key="3">
    <citation type="submission" date="2025-09" db="UniProtKB">
        <authorList>
            <consortium name="Ensembl"/>
        </authorList>
    </citation>
    <scope>IDENTIFICATION</scope>
</reference>
<evidence type="ECO:0000313" key="6">
    <source>
        <dbReference type="Ensembl" id="ENSEASP00005058560.1"/>
    </source>
</evidence>
<evidence type="ECO:0000256" key="3">
    <source>
        <dbReference type="ARBA" id="ARBA00022454"/>
    </source>
</evidence>
<reference evidence="6 7" key="1">
    <citation type="journal article" date="2020" name="Nat. Commun.">
        <title>Donkey genomes provide new insights into domestication and selection for coat color.</title>
        <authorList>
            <person name="Wang"/>
            <person name="C."/>
            <person name="Li"/>
            <person name="H."/>
            <person name="Guo"/>
            <person name="Y."/>
            <person name="Huang"/>
            <person name="J."/>
            <person name="Sun"/>
            <person name="Y."/>
            <person name="Min"/>
            <person name="J."/>
            <person name="Wang"/>
            <person name="J."/>
            <person name="Fang"/>
            <person name="X."/>
            <person name="Zhao"/>
            <person name="Z."/>
            <person name="Wang"/>
            <person name="S."/>
            <person name="Zhang"/>
            <person name="Y."/>
            <person name="Liu"/>
            <person name="Q."/>
            <person name="Jiang"/>
            <person name="Q."/>
            <person name="Wang"/>
            <person name="X."/>
            <person name="Guo"/>
            <person name="Y."/>
            <person name="Yang"/>
            <person name="C."/>
            <person name="Wang"/>
            <person name="Y."/>
            <person name="Tian"/>
            <person name="F."/>
            <person name="Zhuang"/>
            <person name="G."/>
            <person name="Fan"/>
            <person name="Y."/>
            <person name="Gao"/>
            <person name="Q."/>
            <person name="Li"/>
            <person name="Y."/>
            <person name="Ju"/>
            <person name="Z."/>
            <person name="Li"/>
            <person name="J."/>
            <person name="Li"/>
            <person name="R."/>
            <person name="Hou"/>
            <person name="M."/>
            <person name="Yang"/>
            <person name="G."/>
            <person name="Liu"/>
            <person name="G."/>
            <person name="Liu"/>
            <person name="W."/>
            <person name="Guo"/>
            <person name="J."/>
            <person name="Pan"/>
            <person name="S."/>
            <person name="Fan"/>
            <person name="G."/>
            <person name="Zhang"/>
            <person name="W."/>
            <person name="Zhang"/>
            <person name="R."/>
            <person name="Yu"/>
            <person name="J."/>
            <person name="Zhang"/>
            <person name="X."/>
            <person name="Yin"/>
            <person name="Q."/>
            <person name="Ji"/>
            <person name="C."/>
            <person name="Jin"/>
            <person name="Y."/>
            <person name="Yue"/>
            <person name="G."/>
            <person name="Liu"/>
            <person name="M."/>
            <person name="Xu"/>
            <person name="J."/>
            <person name="Liu"/>
            <person name="S."/>
            <person name="Jordana"/>
            <person name="J."/>
            <person name="Noce"/>
            <person name="A."/>
            <person name="Amills"/>
            <person name="M."/>
            <person name="Wu"/>
            <person name="D.D."/>
            <person name="Li"/>
            <person name="S."/>
            <person name="Zhou"/>
            <person name="X. and Zhong"/>
            <person name="J."/>
        </authorList>
    </citation>
    <scope>NUCLEOTIDE SEQUENCE [LARGE SCALE GENOMIC DNA]</scope>
</reference>
<keyword evidence="7" id="KW-1185">Reference proteome</keyword>
<feature type="compositionally biased region" description="Pro residues" evidence="4">
    <location>
        <begin position="170"/>
        <end position="189"/>
    </location>
</feature>
<dbReference type="GO" id="GO:0005694">
    <property type="term" value="C:chromosome"/>
    <property type="evidence" value="ECO:0007669"/>
    <property type="project" value="UniProtKB-SubCell"/>
</dbReference>
<comment type="similarity">
    <text evidence="2">Belongs to the BOD1 family.</text>
</comment>
<reference evidence="6" key="2">
    <citation type="submission" date="2025-08" db="UniProtKB">
        <authorList>
            <consortium name="Ensembl"/>
        </authorList>
    </citation>
    <scope>IDENTIFICATION</scope>
</reference>
<dbReference type="InterPro" id="IPR055264">
    <property type="entry name" value="BOD1/SHG1_dom"/>
</dbReference>
<evidence type="ECO:0000256" key="2">
    <source>
        <dbReference type="ARBA" id="ARBA00008463"/>
    </source>
</evidence>
<dbReference type="PANTHER" id="PTHR47391">
    <property type="entry name" value="BIORIENTATION OF CHROMOSOMES IN CELL DIVISION 1 LIKE 1"/>
    <property type="match status" value="1"/>
</dbReference>
<gene>
    <name evidence="6" type="primary">BOD1</name>
</gene>
<dbReference type="Ensembl" id="ENSEAST00005078151.1">
    <property type="protein sequence ID" value="ENSEASP00005058560.1"/>
    <property type="gene ID" value="ENSEASG00005011948.2"/>
</dbReference>